<proteinExistence type="predicted"/>
<dbReference type="Proteomes" id="UP000660262">
    <property type="component" value="Unassembled WGS sequence"/>
</dbReference>
<evidence type="ECO:0000313" key="3">
    <source>
        <dbReference type="Proteomes" id="UP000660262"/>
    </source>
</evidence>
<keyword evidence="3" id="KW-1185">Reference proteome</keyword>
<accession>A0A830HDY0</accession>
<comment type="caution">
    <text evidence="2">The sequence shown here is derived from an EMBL/GenBank/DDBJ whole genome shotgun (WGS) entry which is preliminary data.</text>
</comment>
<reference evidence="2" key="1">
    <citation type="submission" date="2020-10" db="EMBL/GenBank/DDBJ databases">
        <title>Unveiling of a novel bifunctional photoreceptor, Dualchrome1, isolated from a cosmopolitan green alga.</title>
        <authorList>
            <person name="Suzuki S."/>
            <person name="Kawachi M."/>
        </authorList>
    </citation>
    <scope>NUCLEOTIDE SEQUENCE</scope>
    <source>
        <strain evidence="2">NIES 2893</strain>
    </source>
</reference>
<name>A0A830HDY0_9CHLO</name>
<dbReference type="AlphaFoldDB" id="A0A830HDY0"/>
<dbReference type="EMBL" id="BNJQ01000009">
    <property type="protein sequence ID" value="GHP05235.1"/>
    <property type="molecule type" value="Genomic_DNA"/>
</dbReference>
<evidence type="ECO:0000313" key="2">
    <source>
        <dbReference type="EMBL" id="GHP05235.1"/>
    </source>
</evidence>
<gene>
    <name evidence="2" type="ORF">PPROV_000398700</name>
</gene>
<feature type="region of interest" description="Disordered" evidence="1">
    <location>
        <begin position="94"/>
        <end position="113"/>
    </location>
</feature>
<evidence type="ECO:0000256" key="1">
    <source>
        <dbReference type="SAM" id="MobiDB-lite"/>
    </source>
</evidence>
<sequence>MSKTTKRMDLYLDPIKHGDTVLCWSLGSPAEFCFGGKMWRAMHGALMAWTHESQEVHGIIGAGGSRMTWGKGLDAEEYYENRLGEELRLAPSSNGEYVSSAVDDDTRSATTTTTTTTQQDWLQLCWLWQCRRRGTAATTYTLHEKSSLVPREC</sequence>
<organism evidence="2 3">
    <name type="scientific">Pycnococcus provasolii</name>
    <dbReference type="NCBI Taxonomy" id="41880"/>
    <lineage>
        <taxon>Eukaryota</taxon>
        <taxon>Viridiplantae</taxon>
        <taxon>Chlorophyta</taxon>
        <taxon>Pseudoscourfieldiophyceae</taxon>
        <taxon>Pseudoscourfieldiales</taxon>
        <taxon>Pycnococcaceae</taxon>
        <taxon>Pycnococcus</taxon>
    </lineage>
</organism>
<protein>
    <submittedName>
        <fullName evidence="2">Uncharacterized protein</fullName>
    </submittedName>
</protein>